<dbReference type="Gene3D" id="2.60.40.10">
    <property type="entry name" value="Immunoglobulins"/>
    <property type="match status" value="4"/>
</dbReference>
<evidence type="ECO:0000256" key="1">
    <source>
        <dbReference type="SAM" id="MobiDB-lite"/>
    </source>
</evidence>
<comment type="caution">
    <text evidence="3">The sequence shown here is derived from an EMBL/GenBank/DDBJ whole genome shotgun (WGS) entry which is preliminary data.</text>
</comment>
<gene>
    <name evidence="3" type="ORF">JEU11_21710</name>
</gene>
<feature type="region of interest" description="Disordered" evidence="1">
    <location>
        <begin position="333"/>
        <end position="359"/>
    </location>
</feature>
<dbReference type="NCBIfam" id="NF033510">
    <property type="entry name" value="Ca_tandemer"/>
    <property type="match status" value="3"/>
</dbReference>
<evidence type="ECO:0000259" key="2">
    <source>
        <dbReference type="Pfam" id="PF19077"/>
    </source>
</evidence>
<evidence type="ECO:0000313" key="3">
    <source>
        <dbReference type="EMBL" id="MBJ2139055.1"/>
    </source>
</evidence>
<evidence type="ECO:0000313" key="4">
    <source>
        <dbReference type="Proteomes" id="UP000649232"/>
    </source>
</evidence>
<name>A0ABS0WKQ6_9ALTE</name>
<feature type="compositionally biased region" description="Polar residues" evidence="1">
    <location>
        <begin position="335"/>
        <end position="359"/>
    </location>
</feature>
<feature type="domain" description="Bacterial Ig-like" evidence="2">
    <location>
        <begin position="150"/>
        <end position="231"/>
    </location>
</feature>
<reference evidence="3 4" key="1">
    <citation type="submission" date="2020-12" db="EMBL/GenBank/DDBJ databases">
        <title>Draft genome sequences of nine environmental bacterial isolates colonizing plastic.</title>
        <authorList>
            <person name="Borre I."/>
            <person name="Sonnenschein E.C."/>
        </authorList>
    </citation>
    <scope>NUCLEOTIDE SEQUENCE [LARGE SCALE GENOMIC DNA]</scope>
    <source>
        <strain evidence="3 4">IB30</strain>
    </source>
</reference>
<feature type="non-terminal residue" evidence="3">
    <location>
        <position position="1"/>
    </location>
</feature>
<dbReference type="Proteomes" id="UP000649232">
    <property type="component" value="Unassembled WGS sequence"/>
</dbReference>
<protein>
    <submittedName>
        <fullName evidence="3">Ig-like domain repeat protein</fullName>
    </submittedName>
</protein>
<feature type="domain" description="Bacterial Ig-like" evidence="2">
    <location>
        <begin position="245"/>
        <end position="324"/>
    </location>
</feature>
<feature type="domain" description="Bacterial Ig-like" evidence="2">
    <location>
        <begin position="2"/>
        <end position="44"/>
    </location>
</feature>
<proteinExistence type="predicted"/>
<feature type="non-terminal residue" evidence="3">
    <location>
        <position position="359"/>
    </location>
</feature>
<dbReference type="Pfam" id="PF19077">
    <property type="entry name" value="Big_13"/>
    <property type="match status" value="4"/>
</dbReference>
<sequence length="359" mass="35799">VQSDGSFSVDVPNDLAQGTYNVTATIFDNAGNETTVSQAGSVDTVPPTLVVNAPDNINDTTPTITGSTDVAPGSTVNITLTDSNSDTQTFSAVVQTDGHFSVEVPSVVAEGNFSVSATVSDVANNSTTVIDNGSVDSTVPNLTLTAPANTNDDTPTLSGTTDASLDGSTINITVTDSQGTSQNLTTTVQPDGSFSLDVPGSLADGNYSVIATLDDGNGNVASVSESGNIDTTAPSLSLVIPSGADDTTPLISGSTNAGSGSSVTITVTDGQGNTQNLSATVQENGSYSIEVPVELAQGAYSVSASVADAAGNSTTETETGNIDTQAPTLSIVAPDNSNDATPTITGSTDEPENATVSIL</sequence>
<dbReference type="EMBL" id="JAEILT010000080">
    <property type="protein sequence ID" value="MBJ2139055.1"/>
    <property type="molecule type" value="Genomic_DNA"/>
</dbReference>
<feature type="region of interest" description="Disordered" evidence="1">
    <location>
        <begin position="145"/>
        <end position="164"/>
    </location>
</feature>
<dbReference type="InterPro" id="IPR013783">
    <property type="entry name" value="Ig-like_fold"/>
</dbReference>
<dbReference type="RefSeq" id="WP_198826205.1">
    <property type="nucleotide sequence ID" value="NZ_JAEILT010000080.1"/>
</dbReference>
<dbReference type="InterPro" id="IPR044016">
    <property type="entry name" value="Big_13"/>
</dbReference>
<accession>A0ABS0WKQ6</accession>
<organism evidence="3 4">
    <name type="scientific">Paraglaciecola chathamensis</name>
    <dbReference type="NCBI Taxonomy" id="368405"/>
    <lineage>
        <taxon>Bacteria</taxon>
        <taxon>Pseudomonadati</taxon>
        <taxon>Pseudomonadota</taxon>
        <taxon>Gammaproteobacteria</taxon>
        <taxon>Alteromonadales</taxon>
        <taxon>Alteromonadaceae</taxon>
        <taxon>Paraglaciecola</taxon>
    </lineage>
</organism>
<feature type="domain" description="Bacterial Ig-like" evidence="2">
    <location>
        <begin position="56"/>
        <end position="128"/>
    </location>
</feature>